<dbReference type="Proteomes" id="UP000016927">
    <property type="component" value="Unassembled WGS sequence"/>
</dbReference>
<proteinExistence type="predicted"/>
<keyword evidence="2" id="KW-1185">Reference proteome</keyword>
<reference evidence="1 2" key="1">
    <citation type="journal article" date="2013" name="BMC Genomics">
        <title>Comparative genomics of parasitic silkworm microsporidia reveal an association between genome expansion and host adaptation.</title>
        <authorList>
            <person name="Pan G."/>
            <person name="Xu J."/>
            <person name="Li T."/>
            <person name="Xia Q."/>
            <person name="Liu S.L."/>
            <person name="Zhang G."/>
            <person name="Li S."/>
            <person name="Li C."/>
            <person name="Liu H."/>
            <person name="Yang L."/>
            <person name="Liu T."/>
            <person name="Zhang X."/>
            <person name="Wu Z."/>
            <person name="Fan W."/>
            <person name="Dang X."/>
            <person name="Xiang H."/>
            <person name="Tao M."/>
            <person name="Li Y."/>
            <person name="Hu J."/>
            <person name="Li Z."/>
            <person name="Lin L."/>
            <person name="Luo J."/>
            <person name="Geng L."/>
            <person name="Wang L."/>
            <person name="Long M."/>
            <person name="Wan Y."/>
            <person name="He N."/>
            <person name="Zhang Z."/>
            <person name="Lu C."/>
            <person name="Keeling P.J."/>
            <person name="Wang J."/>
            <person name="Xiang Z."/>
            <person name="Zhou Z."/>
        </authorList>
    </citation>
    <scope>NUCLEOTIDE SEQUENCE [LARGE SCALE GENOMIC DNA]</scope>
    <source>
        <strain evidence="2">CQ1 / CVCC 102059</strain>
    </source>
</reference>
<dbReference type="VEuPathDB" id="MicrosporidiaDB:NBO_64g0042"/>
<evidence type="ECO:0000313" key="2">
    <source>
        <dbReference type="Proteomes" id="UP000016927"/>
    </source>
</evidence>
<accession>R0KSB4</accession>
<sequence>MEVALKILGIDGLSNISHCELMVNDFNHKFHSEITYKIHTIHDFLFGQVKILIMSNGFLFTNLRGFCTIRNVSLIPKKENSEGPINQEIRNSDTQNDHNFYLTLPILEASFLYKTEYYNDSTAHHKGKIRLYISLKYVEEDSEYSMVKNSFVHKAIDVLLAPKKSSLVKNLKNIIDEAAKGSPKEKMNILFGVFLMDKFLSNLNHRLTYGIEFNDILNFNICTVEKRLFPNGYYDSDVLEGVILRSKYKYNLQSISEFVETNHLKDKFKIIKVERPSEIRGQVPITKENNTKEKINYSFSTLVKFIFNQEDKNIKEDLSQSELEILNEDSTDQFNDEPIPIDLDYKQMHSHSEIKTNWIKKLEIKEEFKRDICTQYENKNDSSVDLISQNTLLNPILLTNASSLLSLEDFYPMKALFVLIKFL</sequence>
<dbReference type="HOGENOM" id="CLU_649065_0_0_1"/>
<organism evidence="1 2">
    <name type="scientific">Nosema bombycis (strain CQ1 / CVCC 102059)</name>
    <name type="common">Microsporidian parasite</name>
    <name type="synonym">Pebrine of silkworm</name>
    <dbReference type="NCBI Taxonomy" id="578461"/>
    <lineage>
        <taxon>Eukaryota</taxon>
        <taxon>Fungi</taxon>
        <taxon>Fungi incertae sedis</taxon>
        <taxon>Microsporidia</taxon>
        <taxon>Nosematidae</taxon>
        <taxon>Nosema</taxon>
    </lineage>
</organism>
<dbReference type="AlphaFoldDB" id="R0KSB4"/>
<evidence type="ECO:0000313" key="1">
    <source>
        <dbReference type="EMBL" id="EOB13661.1"/>
    </source>
</evidence>
<gene>
    <name evidence="1" type="ORF">NBO_64g0042</name>
</gene>
<dbReference type="EMBL" id="KB908972">
    <property type="protein sequence ID" value="EOB13661.1"/>
    <property type="molecule type" value="Genomic_DNA"/>
</dbReference>
<protein>
    <submittedName>
        <fullName evidence="1">Uncharacterized protein</fullName>
    </submittedName>
</protein>
<name>R0KSB4_NOSB1</name>